<evidence type="ECO:0000313" key="5">
    <source>
        <dbReference type="Proteomes" id="UP001431209"/>
    </source>
</evidence>
<evidence type="ECO:0000313" key="4">
    <source>
        <dbReference type="EMBL" id="KAL0486409.1"/>
    </source>
</evidence>
<dbReference type="SMART" id="SM00248">
    <property type="entry name" value="ANK"/>
    <property type="match status" value="6"/>
</dbReference>
<name>A0AAW2ZAU7_9EUKA</name>
<dbReference type="AlphaFoldDB" id="A0AAW2ZAU7"/>
<keyword evidence="1" id="KW-0677">Repeat</keyword>
<dbReference type="SUPFAM" id="SSF48403">
    <property type="entry name" value="Ankyrin repeat"/>
    <property type="match status" value="1"/>
</dbReference>
<evidence type="ECO:0000256" key="1">
    <source>
        <dbReference type="ARBA" id="ARBA00022737"/>
    </source>
</evidence>
<dbReference type="InterPro" id="IPR036770">
    <property type="entry name" value="Ankyrin_rpt-contain_sf"/>
</dbReference>
<keyword evidence="5" id="KW-1185">Reference proteome</keyword>
<accession>A0AAW2ZAU7</accession>
<feature type="repeat" description="ANK" evidence="3">
    <location>
        <begin position="46"/>
        <end position="78"/>
    </location>
</feature>
<dbReference type="Pfam" id="PF12796">
    <property type="entry name" value="Ank_2"/>
    <property type="match status" value="2"/>
</dbReference>
<protein>
    <submittedName>
        <fullName evidence="4">Uncharacterized protein</fullName>
    </submittedName>
</protein>
<dbReference type="Proteomes" id="UP001431209">
    <property type="component" value="Unassembled WGS sequence"/>
</dbReference>
<proteinExistence type="predicted"/>
<evidence type="ECO:0000256" key="3">
    <source>
        <dbReference type="PROSITE-ProRule" id="PRU00023"/>
    </source>
</evidence>
<organism evidence="4 5">
    <name type="scientific">Acrasis kona</name>
    <dbReference type="NCBI Taxonomy" id="1008807"/>
    <lineage>
        <taxon>Eukaryota</taxon>
        <taxon>Discoba</taxon>
        <taxon>Heterolobosea</taxon>
        <taxon>Tetramitia</taxon>
        <taxon>Eutetramitia</taxon>
        <taxon>Acrasidae</taxon>
        <taxon>Acrasis</taxon>
    </lineage>
</organism>
<dbReference type="PROSITE" id="PS50088">
    <property type="entry name" value="ANK_REPEAT"/>
    <property type="match status" value="2"/>
</dbReference>
<feature type="repeat" description="ANK" evidence="3">
    <location>
        <begin position="79"/>
        <end position="111"/>
    </location>
</feature>
<dbReference type="Gene3D" id="1.25.40.20">
    <property type="entry name" value="Ankyrin repeat-containing domain"/>
    <property type="match status" value="2"/>
</dbReference>
<dbReference type="PANTHER" id="PTHR24198">
    <property type="entry name" value="ANKYRIN REPEAT AND PROTEIN KINASE DOMAIN-CONTAINING PROTEIN"/>
    <property type="match status" value="1"/>
</dbReference>
<keyword evidence="2 3" id="KW-0040">ANK repeat</keyword>
<dbReference type="InterPro" id="IPR002110">
    <property type="entry name" value="Ankyrin_rpt"/>
</dbReference>
<dbReference type="PROSITE" id="PS50297">
    <property type="entry name" value="ANK_REP_REGION"/>
    <property type="match status" value="2"/>
</dbReference>
<gene>
    <name evidence="4" type="ORF">AKO1_011989</name>
</gene>
<comment type="caution">
    <text evidence="4">The sequence shown here is derived from an EMBL/GenBank/DDBJ whole genome shotgun (WGS) entry which is preliminary data.</text>
</comment>
<reference evidence="4 5" key="1">
    <citation type="submission" date="2024-03" db="EMBL/GenBank/DDBJ databases">
        <title>The Acrasis kona genome and developmental transcriptomes reveal deep origins of eukaryotic multicellular pathways.</title>
        <authorList>
            <person name="Sheikh S."/>
            <person name="Fu C.-J."/>
            <person name="Brown M.W."/>
            <person name="Baldauf S.L."/>
        </authorList>
    </citation>
    <scope>NUCLEOTIDE SEQUENCE [LARGE SCALE GENOMIC DNA]</scope>
    <source>
        <strain evidence="4 5">ATCC MYA-3509</strain>
    </source>
</reference>
<evidence type="ECO:0000256" key="2">
    <source>
        <dbReference type="ARBA" id="ARBA00023043"/>
    </source>
</evidence>
<sequence length="651" mass="72640">MDSSAVEAITEACKKGDVIKLDGLLEGYCDGVVTSRAINTIKIDASKHTLLHEAALNNRVQLMNYLLNHGADTEAIDKNENTPLHYAAKDSCVDAITLLAQSNSNFNVKDVHDVTPLLKCLHNNQLQAAEIMLLCKADIHFKVTSRQCPALHVMCKAGNIGSTRFLIDRGASLLRKDREAESVLHQSVGNVELTKLICDHAVKQKVLHKLLKMTSNTGENVFHYFANEAKSKSAAMAILIAATVPISYTTLVDVLNEQDRRPAANTPLHTAVKKNRMDVLECLLKYHEFIRFDVKNAEGESALNIAVKEDNYEMFDLLLTWDTEGSSLYTLDNQGNNIESLVVGKPSFSNRLSLAFGSRSRRLCSNVVKALIPTHKYTCVIMIDELPLCNANVCEDLCTFTDLCYSYDIAVVGVTCKNQPAISLLKKNNLKMRILSDETQSVYQRYSLSKKSKAVLSNLIRRNEVVDSVASLLLIDAHEIVICKISELNKDAIKVLSFYVKSLQADSQIRIRSMEPRHDLFDWILQNEVICKDFAKVLSSGMENNSFMFGNIQQVIKGITNLDKKKTNAGEDLGMIHLYQKYVLKNSPLGPSLVSVLSASPTQINMDSRQMRKESRSEALLLYMEHKTKEYENAAKSCHKTGSSTQKIDVK</sequence>
<dbReference type="EMBL" id="JAOPGA020001235">
    <property type="protein sequence ID" value="KAL0486409.1"/>
    <property type="molecule type" value="Genomic_DNA"/>
</dbReference>
<dbReference type="PANTHER" id="PTHR24198:SF165">
    <property type="entry name" value="ANKYRIN REPEAT-CONTAINING PROTEIN-RELATED"/>
    <property type="match status" value="1"/>
</dbReference>